<feature type="domain" description="Aminoglycoside phosphotransferase" evidence="1">
    <location>
        <begin position="31"/>
        <end position="232"/>
    </location>
</feature>
<gene>
    <name evidence="2" type="ORF">TR51_30890</name>
</gene>
<dbReference type="STRING" id="2064.TR51_30890"/>
<dbReference type="PATRIC" id="fig|2064.6.peg.6551"/>
<evidence type="ECO:0000313" key="3">
    <source>
        <dbReference type="Proteomes" id="UP000032066"/>
    </source>
</evidence>
<dbReference type="Proteomes" id="UP000032066">
    <property type="component" value="Unassembled WGS sequence"/>
</dbReference>
<dbReference type="Pfam" id="PF01636">
    <property type="entry name" value="APH"/>
    <property type="match status" value="1"/>
</dbReference>
<dbReference type="SUPFAM" id="SSF56112">
    <property type="entry name" value="Protein kinase-like (PK-like)"/>
    <property type="match status" value="1"/>
</dbReference>
<reference evidence="2 3" key="1">
    <citation type="submission" date="2015-02" db="EMBL/GenBank/DDBJ databases">
        <title>Draft genome sequence of Kitasatospora griseola MF730-N6, a bafilomycin, terpentecin and satosporin producer.</title>
        <authorList>
            <person name="Arens J.C."/>
            <person name="Haltli B."/>
            <person name="Kerr R.G."/>
        </authorList>
    </citation>
    <scope>NUCLEOTIDE SEQUENCE [LARGE SCALE GENOMIC DNA]</scope>
    <source>
        <strain evidence="2 3">MF730-N6</strain>
    </source>
</reference>
<evidence type="ECO:0000313" key="2">
    <source>
        <dbReference type="EMBL" id="KIQ64120.1"/>
    </source>
</evidence>
<dbReference type="EMBL" id="JXZB01000004">
    <property type="protein sequence ID" value="KIQ64120.1"/>
    <property type="molecule type" value="Genomic_DNA"/>
</dbReference>
<protein>
    <recommendedName>
        <fullName evidence="1">Aminoglycoside phosphotransferase domain-containing protein</fullName>
    </recommendedName>
</protein>
<dbReference type="Gene3D" id="3.90.1200.10">
    <property type="match status" value="1"/>
</dbReference>
<dbReference type="InterPro" id="IPR051678">
    <property type="entry name" value="AGP_Transferase"/>
</dbReference>
<name>A0A0D0N7H2_KITGR</name>
<keyword evidence="3" id="KW-1185">Reference proteome</keyword>
<organism evidence="2 3">
    <name type="scientific">Kitasatospora griseola</name>
    <name type="common">Streptomyces griseolosporeus</name>
    <dbReference type="NCBI Taxonomy" id="2064"/>
    <lineage>
        <taxon>Bacteria</taxon>
        <taxon>Bacillati</taxon>
        <taxon>Actinomycetota</taxon>
        <taxon>Actinomycetes</taxon>
        <taxon>Kitasatosporales</taxon>
        <taxon>Streptomycetaceae</taxon>
        <taxon>Kitasatospora</taxon>
    </lineage>
</organism>
<comment type="caution">
    <text evidence="2">The sequence shown here is derived from an EMBL/GenBank/DDBJ whole genome shotgun (WGS) entry which is preliminary data.</text>
</comment>
<accession>A0A0D0N7H2</accession>
<dbReference type="InterPro" id="IPR002575">
    <property type="entry name" value="Aminoglycoside_PTrfase"/>
</dbReference>
<dbReference type="PANTHER" id="PTHR21310">
    <property type="entry name" value="AMINOGLYCOSIDE PHOSPHOTRANSFERASE-RELATED-RELATED"/>
    <property type="match status" value="1"/>
</dbReference>
<proteinExistence type="predicted"/>
<dbReference type="AlphaFoldDB" id="A0A0D0N7H2"/>
<dbReference type="InterPro" id="IPR011009">
    <property type="entry name" value="Kinase-like_dom_sf"/>
</dbReference>
<sequence length="286" mass="30839">MLAEACAAAGRPSAGARLIRAGENTLWRLPGRVVARIGRTGQGAVAARELTVARWLREHRVPAVRPLDEPSGPILVRGRPVTFWHELPPHRHATAPELAAALRRLHRLRPPDAELGAVDPFVRLPARIDGAATLDAPQRGWLHGRLAELRTAWAELGAPTAPPTVVHGDAWGGNLAVTATAAHLLDFERTALGPPAWDLTSTAVAHDTFGTLAAPGYAAFCAAYGADVTEWPGYPVFRAVRELRLACYALQQAAADPARHTDQAHYRVACLRGEHGPRPWRWTAIG</sequence>
<dbReference type="PANTHER" id="PTHR21310:SF40">
    <property type="entry name" value="AMINOGLYCOSIDE PHOSPHOTRANSFERASE DOMAIN-CONTAINING PROTEIN-RELATED"/>
    <property type="match status" value="1"/>
</dbReference>
<evidence type="ECO:0000259" key="1">
    <source>
        <dbReference type="Pfam" id="PF01636"/>
    </source>
</evidence>